<evidence type="ECO:0000256" key="1">
    <source>
        <dbReference type="ARBA" id="ARBA00023118"/>
    </source>
</evidence>
<keyword evidence="3" id="KW-1185">Reference proteome</keyword>
<dbReference type="NCBIfam" id="TIGR02593">
    <property type="entry name" value="CRISPR_cas5"/>
    <property type="match status" value="1"/>
</dbReference>
<dbReference type="GO" id="GO:0043571">
    <property type="term" value="P:maintenance of CRISPR repeat elements"/>
    <property type="evidence" value="ECO:0007669"/>
    <property type="project" value="InterPro"/>
</dbReference>
<gene>
    <name evidence="2" type="ORF">CTER_4133</name>
</gene>
<evidence type="ECO:0000313" key="2">
    <source>
        <dbReference type="EMBL" id="EMS70140.1"/>
    </source>
</evidence>
<dbReference type="eggNOG" id="COG1688">
    <property type="taxonomic scope" value="Bacteria"/>
</dbReference>
<dbReference type="Pfam" id="PF09704">
    <property type="entry name" value="Cas_Cas5d"/>
    <property type="match status" value="1"/>
</dbReference>
<dbReference type="RefSeq" id="WP_004628952.1">
    <property type="nucleotide sequence ID" value="NZ_AORV01000059.1"/>
</dbReference>
<accession>S0FG14</accession>
<organism evidence="2 3">
    <name type="scientific">Ruminiclostridium cellobioparum subsp. termitidis CT1112</name>
    <dbReference type="NCBI Taxonomy" id="1195236"/>
    <lineage>
        <taxon>Bacteria</taxon>
        <taxon>Bacillati</taxon>
        <taxon>Bacillota</taxon>
        <taxon>Clostridia</taxon>
        <taxon>Eubacteriales</taxon>
        <taxon>Oscillospiraceae</taxon>
        <taxon>Ruminiclostridium</taxon>
    </lineage>
</organism>
<dbReference type="STRING" id="1195236.CTER_4133"/>
<dbReference type="InterPro" id="IPR013422">
    <property type="entry name" value="CRISPR-assoc_prot_Cas5_N"/>
</dbReference>
<reference evidence="2 3" key="1">
    <citation type="journal article" date="2013" name="Genome Announc.">
        <title>Draft Genome Sequence of the Cellulolytic, Mesophilic, Anaerobic Bacterium Clostridium termitidis Strain CT1112 (DSM 5398).</title>
        <authorList>
            <person name="Lal S."/>
            <person name="Ramachandran U."/>
            <person name="Zhang X."/>
            <person name="Munir R."/>
            <person name="Sparling R."/>
            <person name="Levin D.B."/>
        </authorList>
    </citation>
    <scope>NUCLEOTIDE SEQUENCE [LARGE SCALE GENOMIC DNA]</scope>
    <source>
        <strain evidence="2 3">CT1112</strain>
    </source>
</reference>
<dbReference type="InterPro" id="IPR021124">
    <property type="entry name" value="CRISPR-assoc_prot_Cas5"/>
</dbReference>
<keyword evidence="1" id="KW-0051">Antiviral defense</keyword>
<dbReference type="Proteomes" id="UP000014155">
    <property type="component" value="Unassembled WGS sequence"/>
</dbReference>
<name>S0FG14_RUMCE</name>
<evidence type="ECO:0000313" key="3">
    <source>
        <dbReference type="Proteomes" id="UP000014155"/>
    </source>
</evidence>
<sequence>MRGIRLKLSQDMVNYKKPASFQLKETYPLPPYSTVIGMIHNICGYTEYHPMKISVQGKYFSKVNDLFTRYEFKNGMTYDEKRHQLNVNGYGISRGVATAELLVDVELLLHIVPEAEEDVQEIYDWLLRPLEYPSLGRREDLTVLEEVRIVEINEDVAGYDLELEKGYGAYIPVSYLMNDYVETRAVDGLEYSGTCYKLNKNYRLSNFGSDKAPKVFRRWETVDVLYGRDIQMKRKKPFYVDELGTCVFLA</sequence>
<comment type="caution">
    <text evidence="2">The sequence shown here is derived from an EMBL/GenBank/DDBJ whole genome shotgun (WGS) entry which is preliminary data.</text>
</comment>
<dbReference type="GO" id="GO:0051607">
    <property type="term" value="P:defense response to virus"/>
    <property type="evidence" value="ECO:0007669"/>
    <property type="project" value="UniProtKB-KW"/>
</dbReference>
<proteinExistence type="predicted"/>
<dbReference type="AlphaFoldDB" id="S0FG14"/>
<protein>
    <submittedName>
        <fullName evidence="2">CRISPR-associated Cas5 family protein</fullName>
    </submittedName>
</protein>
<dbReference type="EMBL" id="AORV01000059">
    <property type="protein sequence ID" value="EMS70140.1"/>
    <property type="molecule type" value="Genomic_DNA"/>
</dbReference>
<dbReference type="PATRIC" id="fig|1195236.3.peg.4351"/>